<dbReference type="EMBL" id="JBHSMC010000027">
    <property type="protein sequence ID" value="MFC5466436.1"/>
    <property type="molecule type" value="Genomic_DNA"/>
</dbReference>
<keyword evidence="1" id="KW-0812">Transmembrane</keyword>
<name>A0ABW0LMB3_9BACI</name>
<dbReference type="Gene3D" id="3.30.360.40">
    <property type="entry name" value="YwmB-like"/>
    <property type="match status" value="1"/>
</dbReference>
<evidence type="ECO:0000256" key="1">
    <source>
        <dbReference type="SAM" id="Phobius"/>
    </source>
</evidence>
<dbReference type="Pfam" id="PF08680">
    <property type="entry name" value="DUF1779"/>
    <property type="match status" value="1"/>
</dbReference>
<sequence>MRWKEITVISSIILATFCFIYVFYGNNTNAEQNHTDISKLIDAMNKYDETMIEWSLYARESVYLTTEKEWADKQQQLEKQYPHMDWQSSMDEDSRSIIGTANHGAFTEIIKVLSTNLTDINRQTSYIIYEVKGTSWNSNVEKQISQLMDDNYVSLFDGKPVMFSCIKGEFNEEIDEILNGSLDEILHSFQAKEIESLREEDFASISAHSTLFSQTLSLTNNEMNMQLALRKKEMGKGTIYVIGTPILTIEY</sequence>
<proteinExistence type="predicted"/>
<dbReference type="InterPro" id="IPR014794">
    <property type="entry name" value="DUF1779"/>
</dbReference>
<dbReference type="RefSeq" id="WP_382354485.1">
    <property type="nucleotide sequence ID" value="NZ_JBHSMC010000027.1"/>
</dbReference>
<keyword evidence="3" id="KW-1185">Reference proteome</keyword>
<accession>A0ABW0LMB3</accession>
<dbReference type="InterPro" id="IPR036209">
    <property type="entry name" value="YwmB-like_sf"/>
</dbReference>
<protein>
    <submittedName>
        <fullName evidence="2">YwmB family TATA-box binding protein</fullName>
    </submittedName>
</protein>
<evidence type="ECO:0000313" key="2">
    <source>
        <dbReference type="EMBL" id="MFC5466436.1"/>
    </source>
</evidence>
<organism evidence="2 3">
    <name type="scientific">Lederbergia graminis</name>
    <dbReference type="NCBI Taxonomy" id="735518"/>
    <lineage>
        <taxon>Bacteria</taxon>
        <taxon>Bacillati</taxon>
        <taxon>Bacillota</taxon>
        <taxon>Bacilli</taxon>
        <taxon>Bacillales</taxon>
        <taxon>Bacillaceae</taxon>
        <taxon>Lederbergia</taxon>
    </lineage>
</organism>
<dbReference type="Gene3D" id="3.30.2030.10">
    <property type="entry name" value="YwmB-like"/>
    <property type="match status" value="1"/>
</dbReference>
<dbReference type="SUPFAM" id="SSF143842">
    <property type="entry name" value="YwmB-like"/>
    <property type="match status" value="1"/>
</dbReference>
<evidence type="ECO:0000313" key="3">
    <source>
        <dbReference type="Proteomes" id="UP001596147"/>
    </source>
</evidence>
<feature type="transmembrane region" description="Helical" evidence="1">
    <location>
        <begin position="6"/>
        <end position="24"/>
    </location>
</feature>
<comment type="caution">
    <text evidence="2">The sequence shown here is derived from an EMBL/GenBank/DDBJ whole genome shotgun (WGS) entry which is preliminary data.</text>
</comment>
<gene>
    <name evidence="2" type="ORF">ACFPM4_17075</name>
</gene>
<dbReference type="Proteomes" id="UP001596147">
    <property type="component" value="Unassembled WGS sequence"/>
</dbReference>
<keyword evidence="1" id="KW-0472">Membrane</keyword>
<keyword evidence="1" id="KW-1133">Transmembrane helix</keyword>
<reference evidence="3" key="1">
    <citation type="journal article" date="2019" name="Int. J. Syst. Evol. Microbiol.">
        <title>The Global Catalogue of Microorganisms (GCM) 10K type strain sequencing project: providing services to taxonomists for standard genome sequencing and annotation.</title>
        <authorList>
            <consortium name="The Broad Institute Genomics Platform"/>
            <consortium name="The Broad Institute Genome Sequencing Center for Infectious Disease"/>
            <person name="Wu L."/>
            <person name="Ma J."/>
        </authorList>
    </citation>
    <scope>NUCLEOTIDE SEQUENCE [LARGE SCALE GENOMIC DNA]</scope>
    <source>
        <strain evidence="3">CGMCC 1.12237</strain>
    </source>
</reference>